<gene>
    <name evidence="2" type="ORF">HNR30_001319</name>
</gene>
<evidence type="ECO:0008006" key="4">
    <source>
        <dbReference type="Google" id="ProtNLM"/>
    </source>
</evidence>
<organism evidence="2 3">
    <name type="scientific">Nonomuraea soli</name>
    <dbReference type="NCBI Taxonomy" id="1032476"/>
    <lineage>
        <taxon>Bacteria</taxon>
        <taxon>Bacillati</taxon>
        <taxon>Actinomycetota</taxon>
        <taxon>Actinomycetes</taxon>
        <taxon>Streptosporangiales</taxon>
        <taxon>Streptosporangiaceae</taxon>
        <taxon>Nonomuraea</taxon>
    </lineage>
</organism>
<reference evidence="2 3" key="1">
    <citation type="submission" date="2020-07" db="EMBL/GenBank/DDBJ databases">
        <title>Genomic Encyclopedia of Type Strains, Phase IV (KMG-IV): sequencing the most valuable type-strain genomes for metagenomic binning, comparative biology and taxonomic classification.</title>
        <authorList>
            <person name="Goeker M."/>
        </authorList>
    </citation>
    <scope>NUCLEOTIDE SEQUENCE [LARGE SCALE GENOMIC DNA]</scope>
    <source>
        <strain evidence="2 3">DSM 45533</strain>
    </source>
</reference>
<accession>A0A7W0CF41</accession>
<evidence type="ECO:0000313" key="2">
    <source>
        <dbReference type="EMBL" id="MBA2889984.1"/>
    </source>
</evidence>
<evidence type="ECO:0000256" key="1">
    <source>
        <dbReference type="SAM" id="Phobius"/>
    </source>
</evidence>
<dbReference type="Proteomes" id="UP000530928">
    <property type="component" value="Unassembled WGS sequence"/>
</dbReference>
<sequence>MRPTTTTILLACGIAAGALVPAVLLIDGATRPGYSLWHHGASQLGTGERGWLQTANFVIGGLLLLAFAAGIRRVLVVGRAAVWAPVLLMAGGLAMVVAGIVPTDPALGYPPGLPEVVTTAGRVHGLAGLVLFAALAAVPFVLARSPGVGSRGWARYSRWSGALVIAFAIAAGLAFRLDVQGVVRPAPAGLLEHAALLVGFAWIIAAAARLRRRPVRVEV</sequence>
<dbReference type="EMBL" id="JACDUR010000001">
    <property type="protein sequence ID" value="MBA2889984.1"/>
    <property type="molecule type" value="Genomic_DNA"/>
</dbReference>
<dbReference type="AlphaFoldDB" id="A0A7W0CF41"/>
<comment type="caution">
    <text evidence="2">The sequence shown here is derived from an EMBL/GenBank/DDBJ whole genome shotgun (WGS) entry which is preliminary data.</text>
</comment>
<evidence type="ECO:0000313" key="3">
    <source>
        <dbReference type="Proteomes" id="UP000530928"/>
    </source>
</evidence>
<dbReference type="RefSeq" id="WP_181608715.1">
    <property type="nucleotide sequence ID" value="NZ_BAABAM010000001.1"/>
</dbReference>
<protein>
    <recommendedName>
        <fullName evidence="4">DUF998 domain-containing protein</fullName>
    </recommendedName>
</protein>
<keyword evidence="1" id="KW-0472">Membrane</keyword>
<feature type="transmembrane region" description="Helical" evidence="1">
    <location>
        <begin position="7"/>
        <end position="30"/>
    </location>
</feature>
<feature type="transmembrane region" description="Helical" evidence="1">
    <location>
        <begin position="189"/>
        <end position="208"/>
    </location>
</feature>
<proteinExistence type="predicted"/>
<feature type="transmembrane region" description="Helical" evidence="1">
    <location>
        <begin position="156"/>
        <end position="177"/>
    </location>
</feature>
<feature type="transmembrane region" description="Helical" evidence="1">
    <location>
        <begin position="123"/>
        <end position="144"/>
    </location>
</feature>
<keyword evidence="1" id="KW-0812">Transmembrane</keyword>
<name>A0A7W0CF41_9ACTN</name>
<keyword evidence="3" id="KW-1185">Reference proteome</keyword>
<feature type="transmembrane region" description="Helical" evidence="1">
    <location>
        <begin position="50"/>
        <end position="69"/>
    </location>
</feature>
<keyword evidence="1" id="KW-1133">Transmembrane helix</keyword>
<dbReference type="InterPro" id="IPR009339">
    <property type="entry name" value="DUF998"/>
</dbReference>
<dbReference type="Pfam" id="PF06197">
    <property type="entry name" value="DUF998"/>
    <property type="match status" value="1"/>
</dbReference>
<feature type="transmembrane region" description="Helical" evidence="1">
    <location>
        <begin position="81"/>
        <end position="103"/>
    </location>
</feature>